<dbReference type="InterPro" id="IPR006093">
    <property type="entry name" value="Oxy_OxRdtase_FAD_BS"/>
</dbReference>
<dbReference type="SUPFAM" id="SSF56176">
    <property type="entry name" value="FAD-binding/transporter-associated domain-like"/>
    <property type="match status" value="1"/>
</dbReference>
<keyword evidence="3" id="KW-0285">Flavoprotein</keyword>
<dbReference type="GO" id="GO:0016491">
    <property type="term" value="F:oxidoreductase activity"/>
    <property type="evidence" value="ECO:0007669"/>
    <property type="project" value="UniProtKB-KW"/>
</dbReference>
<dbReference type="InterPro" id="IPR012951">
    <property type="entry name" value="BBE"/>
</dbReference>
<dbReference type="PROSITE" id="PS51387">
    <property type="entry name" value="FAD_PCMH"/>
    <property type="match status" value="1"/>
</dbReference>
<dbReference type="PANTHER" id="PTHR42973:SF39">
    <property type="entry name" value="FAD-BINDING PCMH-TYPE DOMAIN-CONTAINING PROTEIN"/>
    <property type="match status" value="1"/>
</dbReference>
<evidence type="ECO:0000256" key="3">
    <source>
        <dbReference type="ARBA" id="ARBA00022630"/>
    </source>
</evidence>
<evidence type="ECO:0000256" key="2">
    <source>
        <dbReference type="ARBA" id="ARBA00005466"/>
    </source>
</evidence>
<evidence type="ECO:0000259" key="6">
    <source>
        <dbReference type="PROSITE" id="PS51387"/>
    </source>
</evidence>
<dbReference type="AlphaFoldDB" id="A0ABD5RNA1"/>
<reference evidence="7 8" key="1">
    <citation type="journal article" date="2019" name="Int. J. Syst. Evol. Microbiol.">
        <title>The Global Catalogue of Microorganisms (GCM) 10K type strain sequencing project: providing services to taxonomists for standard genome sequencing and annotation.</title>
        <authorList>
            <consortium name="The Broad Institute Genomics Platform"/>
            <consortium name="The Broad Institute Genome Sequencing Center for Infectious Disease"/>
            <person name="Wu L."/>
            <person name="Ma J."/>
        </authorList>
    </citation>
    <scope>NUCLEOTIDE SEQUENCE [LARGE SCALE GENOMIC DNA]</scope>
    <source>
        <strain evidence="7 8">CGMCC 1.12543</strain>
    </source>
</reference>
<accession>A0ABD5RNA1</accession>
<evidence type="ECO:0000256" key="1">
    <source>
        <dbReference type="ARBA" id="ARBA00001974"/>
    </source>
</evidence>
<evidence type="ECO:0000313" key="8">
    <source>
        <dbReference type="Proteomes" id="UP001596099"/>
    </source>
</evidence>
<name>A0ABD5RNA1_9EURY</name>
<keyword evidence="5" id="KW-0560">Oxidoreductase</keyword>
<gene>
    <name evidence="7" type="ORF">ACFPYI_11190</name>
</gene>
<comment type="cofactor">
    <cofactor evidence="1">
        <name>FAD</name>
        <dbReference type="ChEBI" id="CHEBI:57692"/>
    </cofactor>
</comment>
<dbReference type="PROSITE" id="PS00862">
    <property type="entry name" value="OX2_COVAL_FAD"/>
    <property type="match status" value="1"/>
</dbReference>
<keyword evidence="4" id="KW-0274">FAD</keyword>
<dbReference type="Pfam" id="PF01565">
    <property type="entry name" value="FAD_binding_4"/>
    <property type="match status" value="1"/>
</dbReference>
<sequence>MSESTVSDLRAAVSGDVVRPEDAAYDDLRAVWNGAVDRYPAVIVRAERTDDVVAALRFARDHDLPLAVRGGGHHVTGSAVVDDGLVLDLRAMDAVSVDPATRTARVGPGARVGDVLGPAQEHGLAPVVGSAAQTGIAGSTLAGGIGWLRRAHGLGIDHLTAVELVTVDGEVLTASESEHADLFWAVRGGGAAVGVVTAFELDLVAVGPEVMIAQVAYPVETAGETLRAFREWAATAPREATTLVGLMHVPPLPMVPPEAHGAPIVMVYSVYAGPVEDGERALAPLRELGEPVLDTSGPMPLAALHEVARDLFPDGRRYSWHSLYAETLDDDVLDDLVAAFADAPSPESSVELWHLGGAVSDVEDAATAFGFRDAEFTVMLAASWDDPDADEENVEWARRHWEALRPRSMDGSYPAFPGFVEDDERGRATYGENHDRLADLAARYDPENRLRSVANPAPAR</sequence>
<dbReference type="InterPro" id="IPR050416">
    <property type="entry name" value="FAD-linked_Oxidoreductase"/>
</dbReference>
<comment type="similarity">
    <text evidence="2">Belongs to the oxygen-dependent FAD-linked oxidoreductase family.</text>
</comment>
<evidence type="ECO:0000256" key="4">
    <source>
        <dbReference type="ARBA" id="ARBA00022827"/>
    </source>
</evidence>
<dbReference type="InterPro" id="IPR016166">
    <property type="entry name" value="FAD-bd_PCMH"/>
</dbReference>
<organism evidence="7 8">
    <name type="scientific">Halomarina salina</name>
    <dbReference type="NCBI Taxonomy" id="1872699"/>
    <lineage>
        <taxon>Archaea</taxon>
        <taxon>Methanobacteriati</taxon>
        <taxon>Methanobacteriota</taxon>
        <taxon>Stenosarchaea group</taxon>
        <taxon>Halobacteria</taxon>
        <taxon>Halobacteriales</taxon>
        <taxon>Natronomonadaceae</taxon>
        <taxon>Halomarina</taxon>
    </lineage>
</organism>
<dbReference type="InterPro" id="IPR036318">
    <property type="entry name" value="FAD-bd_PCMH-like_sf"/>
</dbReference>
<dbReference type="Proteomes" id="UP001596099">
    <property type="component" value="Unassembled WGS sequence"/>
</dbReference>
<dbReference type="InterPro" id="IPR006094">
    <property type="entry name" value="Oxid_FAD_bind_N"/>
</dbReference>
<dbReference type="PANTHER" id="PTHR42973">
    <property type="entry name" value="BINDING OXIDOREDUCTASE, PUTATIVE (AFU_ORTHOLOGUE AFUA_1G17690)-RELATED"/>
    <property type="match status" value="1"/>
</dbReference>
<dbReference type="Pfam" id="PF08031">
    <property type="entry name" value="BBE"/>
    <property type="match status" value="1"/>
</dbReference>
<keyword evidence="8" id="KW-1185">Reference proteome</keyword>
<evidence type="ECO:0000256" key="5">
    <source>
        <dbReference type="ARBA" id="ARBA00023002"/>
    </source>
</evidence>
<dbReference type="InterPro" id="IPR016169">
    <property type="entry name" value="FAD-bd_PCMH_sub2"/>
</dbReference>
<dbReference type="Gene3D" id="3.30.43.10">
    <property type="entry name" value="Uridine Diphospho-n-acetylenolpyruvylglucosamine Reductase, domain 2"/>
    <property type="match status" value="1"/>
</dbReference>
<dbReference type="EMBL" id="JBHSQH010000001">
    <property type="protein sequence ID" value="MFC5971896.1"/>
    <property type="molecule type" value="Genomic_DNA"/>
</dbReference>
<proteinExistence type="inferred from homology"/>
<feature type="domain" description="FAD-binding PCMH-type" evidence="6">
    <location>
        <begin position="36"/>
        <end position="206"/>
    </location>
</feature>
<comment type="caution">
    <text evidence="7">The sequence shown here is derived from an EMBL/GenBank/DDBJ whole genome shotgun (WGS) entry which is preliminary data.</text>
</comment>
<dbReference type="Gene3D" id="3.40.462.20">
    <property type="match status" value="1"/>
</dbReference>
<evidence type="ECO:0000313" key="7">
    <source>
        <dbReference type="EMBL" id="MFC5971896.1"/>
    </source>
</evidence>
<dbReference type="RefSeq" id="WP_247414775.1">
    <property type="nucleotide sequence ID" value="NZ_JALLGW010000001.1"/>
</dbReference>
<dbReference type="Gene3D" id="3.30.465.10">
    <property type="match status" value="1"/>
</dbReference>
<protein>
    <submittedName>
        <fullName evidence="7">FAD-binding oxidoreductase</fullName>
    </submittedName>
</protein>
<dbReference type="InterPro" id="IPR016167">
    <property type="entry name" value="FAD-bd_PCMH_sub1"/>
</dbReference>